<keyword evidence="6" id="KW-1185">Reference proteome</keyword>
<dbReference type="STRING" id="180088.A0A1J8QW20"/>
<evidence type="ECO:0000313" key="5">
    <source>
        <dbReference type="EMBL" id="OJA17648.1"/>
    </source>
</evidence>
<dbReference type="InterPro" id="IPR036322">
    <property type="entry name" value="WD40_repeat_dom_sf"/>
</dbReference>
<dbReference type="PANTHER" id="PTHR19879">
    <property type="entry name" value="TRANSCRIPTION INITIATION FACTOR TFIID"/>
    <property type="match status" value="1"/>
</dbReference>
<dbReference type="Pfam" id="PF00400">
    <property type="entry name" value="WD40"/>
    <property type="match status" value="4"/>
</dbReference>
<proteinExistence type="predicted"/>
<comment type="caution">
    <text evidence="5">The sequence shown here is derived from an EMBL/GenBank/DDBJ whole genome shotgun (WGS) entry which is preliminary data.</text>
</comment>
<organism evidence="5 6">
    <name type="scientific">Rhizopogon vesiculosus</name>
    <dbReference type="NCBI Taxonomy" id="180088"/>
    <lineage>
        <taxon>Eukaryota</taxon>
        <taxon>Fungi</taxon>
        <taxon>Dikarya</taxon>
        <taxon>Basidiomycota</taxon>
        <taxon>Agaricomycotina</taxon>
        <taxon>Agaricomycetes</taxon>
        <taxon>Agaricomycetidae</taxon>
        <taxon>Boletales</taxon>
        <taxon>Suillineae</taxon>
        <taxon>Rhizopogonaceae</taxon>
        <taxon>Rhizopogon</taxon>
    </lineage>
</organism>
<dbReference type="OrthoDB" id="2670902at2759"/>
<dbReference type="AlphaFoldDB" id="A0A1J8QW20"/>
<dbReference type="SUPFAM" id="SSF50978">
    <property type="entry name" value="WD40 repeat-like"/>
    <property type="match status" value="1"/>
</dbReference>
<evidence type="ECO:0000256" key="4">
    <source>
        <dbReference type="SAM" id="MobiDB-lite"/>
    </source>
</evidence>
<evidence type="ECO:0000256" key="1">
    <source>
        <dbReference type="ARBA" id="ARBA00022574"/>
    </source>
</evidence>
<dbReference type="PRINTS" id="PR00320">
    <property type="entry name" value="GPROTEINBRPT"/>
</dbReference>
<dbReference type="EMBL" id="LVVM01001886">
    <property type="protein sequence ID" value="OJA17648.1"/>
    <property type="molecule type" value="Genomic_DNA"/>
</dbReference>
<dbReference type="InterPro" id="IPR019775">
    <property type="entry name" value="WD40_repeat_CS"/>
</dbReference>
<dbReference type="CDD" id="cd00200">
    <property type="entry name" value="WD40"/>
    <property type="match status" value="1"/>
</dbReference>
<reference evidence="5 6" key="1">
    <citation type="submission" date="2016-03" db="EMBL/GenBank/DDBJ databases">
        <title>Comparative genomics of the ectomycorrhizal sister species Rhizopogon vinicolor and Rhizopogon vesiculosus (Basidiomycota: Boletales) reveals a divergence of the mating type B locus.</title>
        <authorList>
            <person name="Mujic A.B."/>
            <person name="Kuo A."/>
            <person name="Tritt A."/>
            <person name="Lipzen A."/>
            <person name="Chen C."/>
            <person name="Johnson J."/>
            <person name="Sharma A."/>
            <person name="Barry K."/>
            <person name="Grigoriev I.V."/>
            <person name="Spatafora J.W."/>
        </authorList>
    </citation>
    <scope>NUCLEOTIDE SEQUENCE [LARGE SCALE GENOMIC DNA]</scope>
    <source>
        <strain evidence="5 6">AM-OR11-056</strain>
    </source>
</reference>
<keyword evidence="2" id="KW-0677">Repeat</keyword>
<dbReference type="PROSITE" id="PS50082">
    <property type="entry name" value="WD_REPEATS_2"/>
    <property type="match status" value="4"/>
</dbReference>
<dbReference type="InterPro" id="IPR001680">
    <property type="entry name" value="WD40_rpt"/>
</dbReference>
<feature type="repeat" description="WD" evidence="3">
    <location>
        <begin position="124"/>
        <end position="158"/>
    </location>
</feature>
<dbReference type="PROSITE" id="PS50294">
    <property type="entry name" value="WD_REPEATS_REGION"/>
    <property type="match status" value="3"/>
</dbReference>
<dbReference type="InterPro" id="IPR020472">
    <property type="entry name" value="WD40_PAC1"/>
</dbReference>
<gene>
    <name evidence="5" type="ORF">AZE42_10801</name>
</gene>
<dbReference type="SMART" id="SM00320">
    <property type="entry name" value="WD40"/>
    <property type="match status" value="6"/>
</dbReference>
<accession>A0A1J8QW20</accession>
<evidence type="ECO:0000256" key="3">
    <source>
        <dbReference type="PROSITE-ProRule" id="PRU00221"/>
    </source>
</evidence>
<protein>
    <recommendedName>
        <fullName evidence="7">Anaphase-promoting complex subunit 4 WD40 domain-containing protein</fullName>
    </recommendedName>
</protein>
<feature type="region of interest" description="Disordered" evidence="4">
    <location>
        <begin position="1"/>
        <end position="21"/>
    </location>
</feature>
<name>A0A1J8QW20_9AGAM</name>
<keyword evidence="1 3" id="KW-0853">WD repeat</keyword>
<dbReference type="PROSITE" id="PS00678">
    <property type="entry name" value="WD_REPEATS_1"/>
    <property type="match status" value="2"/>
</dbReference>
<evidence type="ECO:0000256" key="2">
    <source>
        <dbReference type="ARBA" id="ARBA00022737"/>
    </source>
</evidence>
<evidence type="ECO:0000313" key="6">
    <source>
        <dbReference type="Proteomes" id="UP000183567"/>
    </source>
</evidence>
<sequence length="410" mass="44622">MVSHTLGLDVSPEVPKLPTEKKQHQTQMVLAGHEEWVTGVAVIPGTCLLVTCSQDKSLRLWDLNKGQQVGEPLLGHDSPVWAVAASPDGRWIVSGAQDGRILVWDVGTRKRVPVSFQGHWRSPISDIVFAPDSETFASASYDHTVRVWLRETGETVQVLELDPPPPSTLLYSVSYSPDGSKLVAGYIMHMQQLVVWNAASGEEILKIRSCCRAAFTADGLRLVSTDGTGVRISDASTGVLINQLDTHNSGTPILPAIAPNDTKFATTLQEESIQFFDLNTLKPIGGPLEHPMGVSCMAISQDGQLIATGCRDNLVRIWSVPETKSEKKSRKHANKVPFLLTYTAHTLTISDLQDTRHAGPSLLTRTIPRRPFRAALPHGFFDGVSPRFQSSSNALLSVSPGRIYVSAPPS</sequence>
<feature type="repeat" description="WD" evidence="3">
    <location>
        <begin position="287"/>
        <end position="328"/>
    </location>
</feature>
<feature type="repeat" description="WD" evidence="3">
    <location>
        <begin position="30"/>
        <end position="71"/>
    </location>
</feature>
<feature type="repeat" description="WD" evidence="3">
    <location>
        <begin position="73"/>
        <end position="114"/>
    </location>
</feature>
<dbReference type="Proteomes" id="UP000183567">
    <property type="component" value="Unassembled WGS sequence"/>
</dbReference>
<dbReference type="InterPro" id="IPR015943">
    <property type="entry name" value="WD40/YVTN_repeat-like_dom_sf"/>
</dbReference>
<dbReference type="Gene3D" id="2.130.10.10">
    <property type="entry name" value="YVTN repeat-like/Quinoprotein amine dehydrogenase"/>
    <property type="match status" value="2"/>
</dbReference>
<dbReference type="PANTHER" id="PTHR19879:SF9">
    <property type="entry name" value="TRANSCRIPTION INITIATION FACTOR TFIID SUBUNIT 5"/>
    <property type="match status" value="1"/>
</dbReference>
<evidence type="ECO:0008006" key="7">
    <source>
        <dbReference type="Google" id="ProtNLM"/>
    </source>
</evidence>